<organism evidence="2 3">
    <name type="scientific">Microbacterium marinum</name>
    <dbReference type="NCBI Taxonomy" id="421115"/>
    <lineage>
        <taxon>Bacteria</taxon>
        <taxon>Bacillati</taxon>
        <taxon>Actinomycetota</taxon>
        <taxon>Actinomycetes</taxon>
        <taxon>Micrococcales</taxon>
        <taxon>Microbacteriaceae</taxon>
        <taxon>Microbacterium</taxon>
    </lineage>
</organism>
<feature type="compositionally biased region" description="Basic and acidic residues" evidence="1">
    <location>
        <begin position="1"/>
        <end position="17"/>
    </location>
</feature>
<name>A0A7W7BQI1_9MICO</name>
<keyword evidence="3" id="KW-1185">Reference proteome</keyword>
<dbReference type="RefSeq" id="WP_184216935.1">
    <property type="nucleotide sequence ID" value="NZ_JACHMD010000001.1"/>
</dbReference>
<proteinExistence type="predicted"/>
<evidence type="ECO:0000313" key="3">
    <source>
        <dbReference type="Proteomes" id="UP000573729"/>
    </source>
</evidence>
<accession>A0A7W7BQI1</accession>
<protein>
    <submittedName>
        <fullName evidence="2">Uncharacterized protein</fullName>
    </submittedName>
</protein>
<feature type="compositionally biased region" description="Basic and acidic residues" evidence="1">
    <location>
        <begin position="24"/>
        <end position="34"/>
    </location>
</feature>
<reference evidence="2 3" key="1">
    <citation type="submission" date="2020-08" db="EMBL/GenBank/DDBJ databases">
        <title>Sequencing the genomes of 1000 actinobacteria strains.</title>
        <authorList>
            <person name="Klenk H.-P."/>
        </authorList>
    </citation>
    <scope>NUCLEOTIDE SEQUENCE [LARGE SCALE GENOMIC DNA]</scope>
    <source>
        <strain evidence="2 3">DSM 24947</strain>
    </source>
</reference>
<gene>
    <name evidence="2" type="ORF">BKA24_001656</name>
</gene>
<comment type="caution">
    <text evidence="2">The sequence shown here is derived from an EMBL/GenBank/DDBJ whole genome shotgun (WGS) entry which is preliminary data.</text>
</comment>
<feature type="region of interest" description="Disordered" evidence="1">
    <location>
        <begin position="1"/>
        <end position="34"/>
    </location>
</feature>
<dbReference type="Proteomes" id="UP000573729">
    <property type="component" value="Unassembled WGS sequence"/>
</dbReference>
<evidence type="ECO:0000256" key="1">
    <source>
        <dbReference type="SAM" id="MobiDB-lite"/>
    </source>
</evidence>
<dbReference type="EMBL" id="JACHMD010000001">
    <property type="protein sequence ID" value="MBB4666947.1"/>
    <property type="molecule type" value="Genomic_DNA"/>
</dbReference>
<evidence type="ECO:0000313" key="2">
    <source>
        <dbReference type="EMBL" id="MBB4666947.1"/>
    </source>
</evidence>
<dbReference type="AlphaFoldDB" id="A0A7W7BQI1"/>
<sequence length="53" mass="6324">MGDTRRASVDGRDERVRRAVASQRRAERDERFHDRRELRRSRNVTNELAEVEG</sequence>